<dbReference type="GO" id="GO:0004519">
    <property type="term" value="F:endonuclease activity"/>
    <property type="evidence" value="ECO:0007669"/>
    <property type="project" value="UniProtKB-KW"/>
</dbReference>
<proteinExistence type="predicted"/>
<evidence type="ECO:0000313" key="2">
    <source>
        <dbReference type="EMBL" id="MFD2212372.1"/>
    </source>
</evidence>
<gene>
    <name evidence="2" type="ORF">ACFSKK_01445</name>
</gene>
<evidence type="ECO:0000259" key="1">
    <source>
        <dbReference type="Pfam" id="PF04471"/>
    </source>
</evidence>
<dbReference type="EC" id="3.1.21.-" evidence="2"/>
<comment type="caution">
    <text evidence="2">The sequence shown here is derived from an EMBL/GenBank/DDBJ whole genome shotgun (WGS) entry which is preliminary data.</text>
</comment>
<keyword evidence="3" id="KW-1185">Reference proteome</keyword>
<name>A0ABW5BQJ8_9BACI</name>
<sequence length="309" mass="36137">MTRYFKYVSIRNGQEEWMIKELNEGRARFGWSSPGSNLHIIKSKEAKERSTKEKVVWRYTQFLINRLKAGDRLIIQLGQPLRQFLIAEIVGEYGSTDPQEKDFNHYVQCKLLTNSFIQVKSEAVSQSLRHHLSKRGHYYEIYDEDSKEELDLIVKKSMEEDESFHKANQSLRSIDYERTALEESVVAQTYKRISKNWPSAYFEQFVADLINATPGLEVKKQGDSGKGWDLTMRIMDPLDGFILHDDIPVQCKNYQGKVNTKRPLDDLERCIRNSDASLAYLFIIGDLSSDFYDEVDERVEQLRNDLQKR</sequence>
<dbReference type="InterPro" id="IPR007560">
    <property type="entry name" value="Restrct_endonuc_IV_Mrr"/>
</dbReference>
<dbReference type="EMBL" id="JBHUIK010000001">
    <property type="protein sequence ID" value="MFD2212372.1"/>
    <property type="molecule type" value="Genomic_DNA"/>
</dbReference>
<protein>
    <submittedName>
        <fullName evidence="2">Restriction endonuclease</fullName>
        <ecNumber evidence="2">3.1.21.-</ecNumber>
    </submittedName>
</protein>
<reference evidence="3" key="1">
    <citation type="journal article" date="2019" name="Int. J. Syst. Evol. Microbiol.">
        <title>The Global Catalogue of Microorganisms (GCM) 10K type strain sequencing project: providing services to taxonomists for standard genome sequencing and annotation.</title>
        <authorList>
            <consortium name="The Broad Institute Genomics Platform"/>
            <consortium name="The Broad Institute Genome Sequencing Center for Infectious Disease"/>
            <person name="Wu L."/>
            <person name="Ma J."/>
        </authorList>
    </citation>
    <scope>NUCLEOTIDE SEQUENCE [LARGE SCALE GENOMIC DNA]</scope>
    <source>
        <strain evidence="3">CGMCC 1.15474</strain>
    </source>
</reference>
<accession>A0ABW5BQJ8</accession>
<feature type="domain" description="Restriction endonuclease type IV Mrr" evidence="1">
    <location>
        <begin position="196"/>
        <end position="297"/>
    </location>
</feature>
<dbReference type="RefSeq" id="WP_247342479.1">
    <property type="nucleotide sequence ID" value="NZ_CP095550.1"/>
</dbReference>
<keyword evidence="2" id="KW-0255">Endonuclease</keyword>
<keyword evidence="2" id="KW-0378">Hydrolase</keyword>
<evidence type="ECO:0000313" key="3">
    <source>
        <dbReference type="Proteomes" id="UP001597318"/>
    </source>
</evidence>
<dbReference type="Pfam" id="PF04471">
    <property type="entry name" value="Mrr_cat"/>
    <property type="match status" value="1"/>
</dbReference>
<dbReference type="GO" id="GO:0016787">
    <property type="term" value="F:hydrolase activity"/>
    <property type="evidence" value="ECO:0007669"/>
    <property type="project" value="UniProtKB-KW"/>
</dbReference>
<keyword evidence="2" id="KW-0540">Nuclease</keyword>
<organism evidence="2 3">
    <name type="scientific">Metabacillus endolithicus</name>
    <dbReference type="NCBI Taxonomy" id="1535204"/>
    <lineage>
        <taxon>Bacteria</taxon>
        <taxon>Bacillati</taxon>
        <taxon>Bacillota</taxon>
        <taxon>Bacilli</taxon>
        <taxon>Bacillales</taxon>
        <taxon>Bacillaceae</taxon>
        <taxon>Metabacillus</taxon>
    </lineage>
</organism>
<dbReference type="Proteomes" id="UP001597318">
    <property type="component" value="Unassembled WGS sequence"/>
</dbReference>